<reference evidence="1" key="1">
    <citation type="submission" date="2022-08" db="EMBL/GenBank/DDBJ databases">
        <authorList>
            <person name="Kallberg Y."/>
            <person name="Tangrot J."/>
            <person name="Rosling A."/>
        </authorList>
    </citation>
    <scope>NUCLEOTIDE SEQUENCE</scope>
    <source>
        <strain evidence="1">Wild A</strain>
    </source>
</reference>
<accession>A0A9W4WJ26</accession>
<dbReference type="AlphaFoldDB" id="A0A9W4WJ26"/>
<evidence type="ECO:0000313" key="2">
    <source>
        <dbReference type="Proteomes" id="UP001153678"/>
    </source>
</evidence>
<dbReference type="InterPro" id="IPR042211">
    <property type="entry name" value="CRISPR-assoc_Cas1_N"/>
</dbReference>
<dbReference type="Proteomes" id="UP001153678">
    <property type="component" value="Unassembled WGS sequence"/>
</dbReference>
<evidence type="ECO:0000313" key="1">
    <source>
        <dbReference type="EMBL" id="CAI2165529.1"/>
    </source>
</evidence>
<sequence>MNCWMDIPKIPNLKNIVEQRIPVRLEKTEIKLPRNREGKKEIIIEIEVREVLAEDKYHERIESDLEDKRGNIHYPYISYTPDHKTKRNFFASEQPGNYAATGKLILPNLYEKLKKEGKMDLPKKNSLSKLVEKIGLEKLNSEYGEKYFFLIVEDKRKKKNYTIWDTSMYVGFEINDNDKSKRVKNIELIQKKRSIENHQQFVRPKDIFTIIDSESLENSLKELVSLPLFYTGTEGDNVSSISIASLIKDNKENLEIKFPNDTVVKTIIVRENDELSLKNNQFTLIDKREKAKLQFSLDDINCIILENSHSRITSHLLSKLAENNISLIVTNEKCDPTAQLKKVENGDRTNREGAVAKYFFQKLYGKGFIRFADDNINRALNYGYKILTSAISRTLISYERENNLSSQIRNEIAKIIYYPVKINNLKTKVYIAIDIMVKSFISCLKENRVGKIKLPILLCQSLENEEIE</sequence>
<proteinExistence type="predicted"/>
<keyword evidence="2" id="KW-1185">Reference proteome</keyword>
<dbReference type="EMBL" id="CAMKVN010000230">
    <property type="protein sequence ID" value="CAI2165529.1"/>
    <property type="molecule type" value="Genomic_DNA"/>
</dbReference>
<dbReference type="Gene3D" id="3.100.10.20">
    <property type="entry name" value="CRISPR-associated endonuclease Cas1, N-terminal domain"/>
    <property type="match status" value="1"/>
</dbReference>
<organism evidence="1 2">
    <name type="scientific">Funneliformis geosporum</name>
    <dbReference type="NCBI Taxonomy" id="1117311"/>
    <lineage>
        <taxon>Eukaryota</taxon>
        <taxon>Fungi</taxon>
        <taxon>Fungi incertae sedis</taxon>
        <taxon>Mucoromycota</taxon>
        <taxon>Glomeromycotina</taxon>
        <taxon>Glomeromycetes</taxon>
        <taxon>Glomerales</taxon>
        <taxon>Glomeraceae</taxon>
        <taxon>Funneliformis</taxon>
    </lineage>
</organism>
<name>A0A9W4WJ26_9GLOM</name>
<protein>
    <submittedName>
        <fullName evidence="1">2669_t:CDS:1</fullName>
    </submittedName>
</protein>
<comment type="caution">
    <text evidence="1">The sequence shown here is derived from an EMBL/GenBank/DDBJ whole genome shotgun (WGS) entry which is preliminary data.</text>
</comment>
<gene>
    <name evidence="1" type="ORF">FWILDA_LOCUS2118</name>
</gene>